<evidence type="ECO:0000256" key="1">
    <source>
        <dbReference type="SAM" id="MobiDB-lite"/>
    </source>
</evidence>
<dbReference type="EMBL" id="POUA01000566">
    <property type="protein sequence ID" value="PZG21838.1"/>
    <property type="molecule type" value="Genomic_DNA"/>
</dbReference>
<feature type="region of interest" description="Disordered" evidence="1">
    <location>
        <begin position="355"/>
        <end position="399"/>
    </location>
</feature>
<feature type="chain" id="PRO_5016119492" evidence="2">
    <location>
        <begin position="20"/>
        <end position="514"/>
    </location>
</feature>
<keyword evidence="2" id="KW-0732">Signal</keyword>
<feature type="compositionally biased region" description="Basic and acidic residues" evidence="1">
    <location>
        <begin position="485"/>
        <end position="504"/>
    </location>
</feature>
<sequence>MRGAGIAAVVLTVVPCAVACGGGTGIEPYRCTLRQDVSTGTVEVEAGLAAVSAGASSGFAELRRPGRKGRTFAAFLNYKLSGGARLDADVGYARADLRATAGSQVGFYYESRDRAVIEEVLRSDVPPGGWAQMSVELDGSVAGSASLGLAKVAEVSAIAEARTAAELTRHADTGFTVTRSWSATVTAKPTAAVTALLGLERSSGRVVVSYALRFDGTGRPRRLTVLTEAPAGHERVRQITRILDLGKAADLRAVRRALPEITVNPLVLAPRGASYFLTRQAGTLVRRIEKSGTTVRALYEVSEKEIEHGVNLVRFGGSVGHGSTHRVLRESVIHTPDGELTADCVGVPSVPEVRRGAPPGLPPACLPSAPPSPEVSTRPPDPLVGTQEPPAAPVGAGSLPVPRRAAMAVPTLIETPLPPVTPEETAGTVTIDDCGRPTTTVTVTDEPSPTDIPTDTSTDTSTEVPTDPTTSPPTGQSIGPVTGEQTERTEQTEQTADDVRRDDPAPTDVLPSGG</sequence>
<keyword evidence="4" id="KW-1185">Reference proteome</keyword>
<dbReference type="RefSeq" id="WP_111171919.1">
    <property type="nucleotide sequence ID" value="NZ_POUA01000566.1"/>
</dbReference>
<evidence type="ECO:0000313" key="4">
    <source>
        <dbReference type="Proteomes" id="UP000248544"/>
    </source>
</evidence>
<dbReference type="AlphaFoldDB" id="A0A2W2FAC2"/>
<dbReference type="Proteomes" id="UP000248544">
    <property type="component" value="Unassembled WGS sequence"/>
</dbReference>
<feature type="signal peptide" evidence="2">
    <location>
        <begin position="1"/>
        <end position="19"/>
    </location>
</feature>
<proteinExistence type="predicted"/>
<comment type="caution">
    <text evidence="3">The sequence shown here is derived from an EMBL/GenBank/DDBJ whole genome shotgun (WGS) entry which is preliminary data.</text>
</comment>
<feature type="region of interest" description="Disordered" evidence="1">
    <location>
        <begin position="415"/>
        <end position="514"/>
    </location>
</feature>
<protein>
    <submittedName>
        <fullName evidence="3">Uncharacterized protein</fullName>
    </submittedName>
</protein>
<organism evidence="3 4">
    <name type="scientific">Spongiactinospora gelatinilytica</name>
    <dbReference type="NCBI Taxonomy" id="2666298"/>
    <lineage>
        <taxon>Bacteria</taxon>
        <taxon>Bacillati</taxon>
        <taxon>Actinomycetota</taxon>
        <taxon>Actinomycetes</taxon>
        <taxon>Streptosporangiales</taxon>
        <taxon>Streptosporangiaceae</taxon>
        <taxon>Spongiactinospora</taxon>
    </lineage>
</organism>
<evidence type="ECO:0000313" key="3">
    <source>
        <dbReference type="EMBL" id="PZG21838.1"/>
    </source>
</evidence>
<gene>
    <name evidence="3" type="ORF">C1I98_36930</name>
</gene>
<feature type="compositionally biased region" description="Pro residues" evidence="1">
    <location>
        <begin position="359"/>
        <end position="373"/>
    </location>
</feature>
<evidence type="ECO:0000256" key="2">
    <source>
        <dbReference type="SAM" id="SignalP"/>
    </source>
</evidence>
<reference evidence="3 4" key="1">
    <citation type="submission" date="2018-01" db="EMBL/GenBank/DDBJ databases">
        <title>Draft genome sequence of Sphaerisporangium sp. 7K107.</title>
        <authorList>
            <person name="Sahin N."/>
            <person name="Saygin H."/>
            <person name="Ay H."/>
        </authorList>
    </citation>
    <scope>NUCLEOTIDE SEQUENCE [LARGE SCALE GENOMIC DNA]</scope>
    <source>
        <strain evidence="3 4">7K107</strain>
    </source>
</reference>
<feature type="compositionally biased region" description="Low complexity" evidence="1">
    <location>
        <begin position="444"/>
        <end position="474"/>
    </location>
</feature>
<name>A0A2W2FAC2_9ACTN</name>
<accession>A0A2W2FAC2</accession>